<protein>
    <recommendedName>
        <fullName evidence="3">F-box domain-containing protein</fullName>
    </recommendedName>
</protein>
<dbReference type="EMBL" id="PZQS01000006">
    <property type="protein sequence ID" value="PVD28364.1"/>
    <property type="molecule type" value="Genomic_DNA"/>
</dbReference>
<keyword evidence="2" id="KW-1185">Reference proteome</keyword>
<evidence type="ECO:0000313" key="2">
    <source>
        <dbReference type="Proteomes" id="UP000245119"/>
    </source>
</evidence>
<organism evidence="1 2">
    <name type="scientific">Pomacea canaliculata</name>
    <name type="common">Golden apple snail</name>
    <dbReference type="NCBI Taxonomy" id="400727"/>
    <lineage>
        <taxon>Eukaryota</taxon>
        <taxon>Metazoa</taxon>
        <taxon>Spiralia</taxon>
        <taxon>Lophotrochozoa</taxon>
        <taxon>Mollusca</taxon>
        <taxon>Gastropoda</taxon>
        <taxon>Caenogastropoda</taxon>
        <taxon>Architaenioglossa</taxon>
        <taxon>Ampullarioidea</taxon>
        <taxon>Ampullariidae</taxon>
        <taxon>Pomacea</taxon>
    </lineage>
</organism>
<evidence type="ECO:0000313" key="1">
    <source>
        <dbReference type="EMBL" id="PVD28364.1"/>
    </source>
</evidence>
<accession>A0A2T7P4L4</accession>
<sequence>MPTIELGYIFNFLDWKDKLNLQEAFPEMSRILTTTYAWKTFSAGKQKDLQRSKEEVACVQRYGHLFQHCILWLGRPCRTSWECTCLFDSLFMDSVFPVLASLVDKCKVMTSLRLYHPSHVTPESDDTQIFKQYQRAIDKLLMYALCKRTFRLELCGLQYPNEQIRPISLRFLDYYISNPQVLDMVTVLDVSGNADGRLHPVLPLFCLQAMPSLVTLKVPIHCITMATIQCVVLKSLQNLYLLSNDSTVDLSHFELKHFDWLHLHVPHAQNFGVHYIFKQRVIRDTDFVVNPFVRSICLDSLCKPLTDDLLLVMADRYGKSLELFALVHSAWMPSLRVSDFSSLLAYVRG</sequence>
<comment type="caution">
    <text evidence="1">The sequence shown here is derived from an EMBL/GenBank/DDBJ whole genome shotgun (WGS) entry which is preliminary data.</text>
</comment>
<name>A0A2T7P4L4_POMCA</name>
<reference evidence="1 2" key="1">
    <citation type="submission" date="2018-04" db="EMBL/GenBank/DDBJ databases">
        <title>The genome of golden apple snail Pomacea canaliculata provides insight into stress tolerance and invasive adaptation.</title>
        <authorList>
            <person name="Liu C."/>
            <person name="Liu B."/>
            <person name="Ren Y."/>
            <person name="Zhang Y."/>
            <person name="Wang H."/>
            <person name="Li S."/>
            <person name="Jiang F."/>
            <person name="Yin L."/>
            <person name="Zhang G."/>
            <person name="Qian W."/>
            <person name="Fan W."/>
        </authorList>
    </citation>
    <scope>NUCLEOTIDE SEQUENCE [LARGE SCALE GENOMIC DNA]</scope>
    <source>
        <strain evidence="1">SZHN2017</strain>
        <tissue evidence="1">Muscle</tissue>
    </source>
</reference>
<dbReference type="AlphaFoldDB" id="A0A2T7P4L4"/>
<dbReference type="Proteomes" id="UP000245119">
    <property type="component" value="Linkage Group LG6"/>
</dbReference>
<dbReference type="OrthoDB" id="6065175at2759"/>
<gene>
    <name evidence="1" type="ORF">C0Q70_10951</name>
</gene>
<proteinExistence type="predicted"/>
<dbReference type="STRING" id="400727.A0A2T7P4L4"/>
<evidence type="ECO:0008006" key="3">
    <source>
        <dbReference type="Google" id="ProtNLM"/>
    </source>
</evidence>